<reference evidence="2" key="1">
    <citation type="submission" date="2022-11" db="UniProtKB">
        <authorList>
            <consortium name="WormBaseParasite"/>
        </authorList>
    </citation>
    <scope>IDENTIFICATION</scope>
</reference>
<name>A0AC35G5Z4_9BILA</name>
<dbReference type="WBParaSite" id="PS1159_v2.g24162.t1">
    <property type="protein sequence ID" value="PS1159_v2.g24162.t1"/>
    <property type="gene ID" value="PS1159_v2.g24162"/>
</dbReference>
<accession>A0AC35G5Z4</accession>
<evidence type="ECO:0000313" key="1">
    <source>
        <dbReference type="Proteomes" id="UP000887580"/>
    </source>
</evidence>
<proteinExistence type="predicted"/>
<dbReference type="Proteomes" id="UP000887580">
    <property type="component" value="Unplaced"/>
</dbReference>
<evidence type="ECO:0000313" key="2">
    <source>
        <dbReference type="WBParaSite" id="PS1159_v2.g24162.t1"/>
    </source>
</evidence>
<protein>
    <submittedName>
        <fullName evidence="2">Uncharacterized protein</fullName>
    </submittedName>
</protein>
<sequence>MDFNVIDFYDMDSPAKDYKHDIYKPPKRTFKKLLFNFFIKNKCTENSMFLTNLCIGITVMVMQILPIITQNWLYVTEPRPINLTNDKGDQLEAPFRYTAGHFKVCRSFVDNVSAEIEPILRQQEDTVECQWNPIYTGNDLTDFSFATVGILIRLGVPTLMHIMGAFLCIVAFFFSICGFYKKDSRSVISAIFYVIGGLTVSMSVLQFVCVVDDEMAPRMKPNAAGEPSAFSYRYGYSFMAAALSFLPAQLCVYLQTQMYFQRYPTPAEKSKVIPGLEDLLVQVRKRERYSHKKETGTTIKTSSPKPKEKKCYFNASRRSTRASRDFTAFSIQRDLPLSPPLTAPVGSFHRDKFCY</sequence>
<organism evidence="1 2">
    <name type="scientific">Panagrolaimus sp. PS1159</name>
    <dbReference type="NCBI Taxonomy" id="55785"/>
    <lineage>
        <taxon>Eukaryota</taxon>
        <taxon>Metazoa</taxon>
        <taxon>Ecdysozoa</taxon>
        <taxon>Nematoda</taxon>
        <taxon>Chromadorea</taxon>
        <taxon>Rhabditida</taxon>
        <taxon>Tylenchina</taxon>
        <taxon>Panagrolaimomorpha</taxon>
        <taxon>Panagrolaimoidea</taxon>
        <taxon>Panagrolaimidae</taxon>
        <taxon>Panagrolaimus</taxon>
    </lineage>
</organism>